<dbReference type="CDD" id="cd01671">
    <property type="entry name" value="CARD"/>
    <property type="match status" value="1"/>
</dbReference>
<dbReference type="GO" id="GO:0072557">
    <property type="term" value="C:IPAF inflammasome complex"/>
    <property type="evidence" value="ECO:0007669"/>
    <property type="project" value="TreeGrafter"/>
</dbReference>
<dbReference type="SUPFAM" id="SSF52129">
    <property type="entry name" value="Caspase-like"/>
    <property type="match status" value="1"/>
</dbReference>
<accession>A0A7J7IYJ4</accession>
<dbReference type="Gene3D" id="3.40.50.1460">
    <property type="match status" value="1"/>
</dbReference>
<dbReference type="EMBL" id="VXIV02003270">
    <property type="protein sequence ID" value="KAF6018885.1"/>
    <property type="molecule type" value="Genomic_DNA"/>
</dbReference>
<dbReference type="InterPro" id="IPR011600">
    <property type="entry name" value="Pept_C14_caspase"/>
</dbReference>
<evidence type="ECO:0008006" key="7">
    <source>
        <dbReference type="Google" id="ProtNLM"/>
    </source>
</evidence>
<evidence type="ECO:0000259" key="3">
    <source>
        <dbReference type="PROSITE" id="PS50207"/>
    </source>
</evidence>
<dbReference type="InterPro" id="IPR011029">
    <property type="entry name" value="DEATH-like_dom_sf"/>
</dbReference>
<comment type="similarity">
    <text evidence="1 2">Belongs to the peptidase C14A family.</text>
</comment>
<dbReference type="GO" id="GO:0097169">
    <property type="term" value="C:AIM2 inflammasome complex"/>
    <property type="evidence" value="ECO:0007669"/>
    <property type="project" value="TreeGrafter"/>
</dbReference>
<dbReference type="PANTHER" id="PTHR47901:SF3">
    <property type="entry name" value="CASPASE-1"/>
    <property type="match status" value="1"/>
</dbReference>
<dbReference type="AlphaFoldDB" id="A0A7J7IYJ4"/>
<evidence type="ECO:0000313" key="5">
    <source>
        <dbReference type="EMBL" id="KAF6018885.1"/>
    </source>
</evidence>
<organism evidence="5 6">
    <name type="scientific">Bugula neritina</name>
    <name type="common">Brown bryozoan</name>
    <name type="synonym">Sertularia neritina</name>
    <dbReference type="NCBI Taxonomy" id="10212"/>
    <lineage>
        <taxon>Eukaryota</taxon>
        <taxon>Metazoa</taxon>
        <taxon>Spiralia</taxon>
        <taxon>Lophotrochozoa</taxon>
        <taxon>Bryozoa</taxon>
        <taxon>Gymnolaemata</taxon>
        <taxon>Cheilostomatida</taxon>
        <taxon>Flustrina</taxon>
        <taxon>Buguloidea</taxon>
        <taxon>Bugulidae</taxon>
        <taxon>Bugula</taxon>
    </lineage>
</organism>
<dbReference type="PROSITE" id="PS50208">
    <property type="entry name" value="CASPASE_P20"/>
    <property type="match status" value="1"/>
</dbReference>
<feature type="domain" description="Caspase family p10" evidence="3">
    <location>
        <begin position="366"/>
        <end position="453"/>
    </location>
</feature>
<gene>
    <name evidence="5" type="ORF">EB796_022829</name>
</gene>
<evidence type="ECO:0000256" key="2">
    <source>
        <dbReference type="RuleBase" id="RU003971"/>
    </source>
</evidence>
<dbReference type="GO" id="GO:0072559">
    <property type="term" value="C:NLRP3 inflammasome complex"/>
    <property type="evidence" value="ECO:0007669"/>
    <property type="project" value="TreeGrafter"/>
</dbReference>
<dbReference type="GO" id="GO:0004197">
    <property type="term" value="F:cysteine-type endopeptidase activity"/>
    <property type="evidence" value="ECO:0007669"/>
    <property type="project" value="InterPro"/>
</dbReference>
<dbReference type="InterPro" id="IPR015917">
    <property type="entry name" value="Pept_C14A"/>
</dbReference>
<evidence type="ECO:0000259" key="4">
    <source>
        <dbReference type="PROSITE" id="PS50208"/>
    </source>
</evidence>
<dbReference type="SMART" id="SM00115">
    <property type="entry name" value="CASc"/>
    <property type="match status" value="1"/>
</dbReference>
<dbReference type="SUPFAM" id="SSF47986">
    <property type="entry name" value="DEATH domain"/>
    <property type="match status" value="1"/>
</dbReference>
<name>A0A7J7IYJ4_BUGNE</name>
<evidence type="ECO:0000313" key="6">
    <source>
        <dbReference type="Proteomes" id="UP000593567"/>
    </source>
</evidence>
<evidence type="ECO:0000256" key="1">
    <source>
        <dbReference type="ARBA" id="ARBA00010134"/>
    </source>
</evidence>
<dbReference type="OrthoDB" id="6286214at2759"/>
<comment type="caution">
    <text evidence="5">The sequence shown here is derived from an EMBL/GenBank/DDBJ whole genome shotgun (WGS) entry which is preliminary data.</text>
</comment>
<feature type="domain" description="Caspase family p20" evidence="4">
    <location>
        <begin position="177"/>
        <end position="304"/>
    </location>
</feature>
<dbReference type="PANTHER" id="PTHR47901">
    <property type="entry name" value="CASPASE RECRUITMENT DOMAIN-CONTAINING PROTEIN 18"/>
    <property type="match status" value="1"/>
</dbReference>
<reference evidence="5" key="1">
    <citation type="submission" date="2020-06" db="EMBL/GenBank/DDBJ databases">
        <title>Draft genome of Bugula neritina, a colonial animal packing powerful symbionts and potential medicines.</title>
        <authorList>
            <person name="Rayko M."/>
        </authorList>
    </citation>
    <scope>NUCLEOTIDE SEQUENCE [LARGE SCALE GENOMIC DNA]</scope>
    <source>
        <strain evidence="5">Kwan_BN1</strain>
    </source>
</reference>
<proteinExistence type="inferred from homology"/>
<dbReference type="Gene3D" id="1.10.533.10">
    <property type="entry name" value="Death Domain, Fas"/>
    <property type="match status" value="1"/>
</dbReference>
<dbReference type="Pfam" id="PF00656">
    <property type="entry name" value="Peptidase_C14"/>
    <property type="match status" value="1"/>
</dbReference>
<protein>
    <recommendedName>
        <fullName evidence="7">CASP7</fullName>
    </recommendedName>
</protein>
<dbReference type="InterPro" id="IPR001309">
    <property type="entry name" value="Pept_C14_p20"/>
</dbReference>
<dbReference type="InterPro" id="IPR002138">
    <property type="entry name" value="Pept_C14_p10"/>
</dbReference>
<dbReference type="GO" id="GO:0006508">
    <property type="term" value="P:proteolysis"/>
    <property type="evidence" value="ECO:0007669"/>
    <property type="project" value="InterPro"/>
</dbReference>
<dbReference type="PRINTS" id="PR00376">
    <property type="entry name" value="IL1BCENZYME"/>
</dbReference>
<dbReference type="Proteomes" id="UP000593567">
    <property type="component" value="Unassembled WGS sequence"/>
</dbReference>
<sequence>MANPHASLLRNEEYQHLTQNQAYIRENMDADFMMRLVDNFYQNGYVTFNTRQDFGEIRYTTEQAACILDWLLGGTSHFYDAFCDFCKEEHPEMYDLLYVSDYSATGSETVVSVEEENNVGEDSSVLQPSRCSSPPACLMNLDKTPPQMEINIIPVISSSILSKVHKVKSVYSSSFPVRGIALLFFNIEFTDLNYPPRHGVEHDLDNLSRLFHKLNYNVTVIKNAPRDDVRRELEFQSRNVMHRNFSSLVLGFSTHWAGTNRAVACADGKSMYLHDIYRHFDNKNCPFLAGKPKFLFFDASFGCAKDRAVRIDRALNPPKVFEPVKKKTSDITFSLSNIRINSGRRVEASPNDMIPVLYSSPDVSQPSYIIAEKSDFIIACSTFEGYVSWRRNSHGCWFSRVMAEVFQKHACDCNVVELLKRVRRKLSCIETNTGCKQVNMTIDTTLKEFYFFPGV</sequence>
<dbReference type="InterPro" id="IPR029030">
    <property type="entry name" value="Caspase-like_dom_sf"/>
</dbReference>
<dbReference type="PROSITE" id="PS50207">
    <property type="entry name" value="CASPASE_P10"/>
    <property type="match status" value="1"/>
</dbReference>
<dbReference type="InterPro" id="IPR002398">
    <property type="entry name" value="Pept_C14"/>
</dbReference>
<keyword evidence="6" id="KW-1185">Reference proteome</keyword>